<comment type="caution">
    <text evidence="2">The sequence shown here is derived from an EMBL/GenBank/DDBJ whole genome shotgun (WGS) entry which is preliminary data.</text>
</comment>
<dbReference type="AlphaFoldDB" id="A0A0F9QRA4"/>
<feature type="transmembrane region" description="Helical" evidence="1">
    <location>
        <begin position="6"/>
        <end position="28"/>
    </location>
</feature>
<accession>A0A0F9QRA4</accession>
<sequence length="40" mass="4445">MNIDWVVVSVIASVVAMIIATGAFIYYAMKHVDEDKSQDN</sequence>
<evidence type="ECO:0000256" key="1">
    <source>
        <dbReference type="SAM" id="Phobius"/>
    </source>
</evidence>
<gene>
    <name evidence="2" type="ORF">LCGC14_0742810</name>
</gene>
<name>A0A0F9QRA4_9ZZZZ</name>
<proteinExistence type="predicted"/>
<dbReference type="EMBL" id="LAZR01001760">
    <property type="protein sequence ID" value="KKN39502.1"/>
    <property type="molecule type" value="Genomic_DNA"/>
</dbReference>
<keyword evidence="1" id="KW-0472">Membrane</keyword>
<protein>
    <submittedName>
        <fullName evidence="2">Uncharacterized protein</fullName>
    </submittedName>
</protein>
<reference evidence="2" key="1">
    <citation type="journal article" date="2015" name="Nature">
        <title>Complex archaea that bridge the gap between prokaryotes and eukaryotes.</title>
        <authorList>
            <person name="Spang A."/>
            <person name="Saw J.H."/>
            <person name="Jorgensen S.L."/>
            <person name="Zaremba-Niedzwiedzka K."/>
            <person name="Martijn J."/>
            <person name="Lind A.E."/>
            <person name="van Eijk R."/>
            <person name="Schleper C."/>
            <person name="Guy L."/>
            <person name="Ettema T.J."/>
        </authorList>
    </citation>
    <scope>NUCLEOTIDE SEQUENCE</scope>
</reference>
<keyword evidence="1" id="KW-0812">Transmembrane</keyword>
<organism evidence="2">
    <name type="scientific">marine sediment metagenome</name>
    <dbReference type="NCBI Taxonomy" id="412755"/>
    <lineage>
        <taxon>unclassified sequences</taxon>
        <taxon>metagenomes</taxon>
        <taxon>ecological metagenomes</taxon>
    </lineage>
</organism>
<evidence type="ECO:0000313" key="2">
    <source>
        <dbReference type="EMBL" id="KKN39502.1"/>
    </source>
</evidence>
<keyword evidence="1" id="KW-1133">Transmembrane helix</keyword>